<dbReference type="InterPro" id="IPR020846">
    <property type="entry name" value="MFS_dom"/>
</dbReference>
<dbReference type="GO" id="GO:0005886">
    <property type="term" value="C:plasma membrane"/>
    <property type="evidence" value="ECO:0007669"/>
    <property type="project" value="UniProtKB-SubCell"/>
</dbReference>
<comment type="subcellular location">
    <subcellularLocation>
        <location evidence="1">Cell membrane</location>
        <topology evidence="1">Multi-pass membrane protein</topology>
    </subcellularLocation>
</comment>
<feature type="non-terminal residue" evidence="8">
    <location>
        <position position="1"/>
    </location>
</feature>
<dbReference type="AlphaFoldDB" id="A0A7Z8E1V6"/>
<dbReference type="GO" id="GO:0022857">
    <property type="term" value="F:transmembrane transporter activity"/>
    <property type="evidence" value="ECO:0007669"/>
    <property type="project" value="InterPro"/>
</dbReference>
<proteinExistence type="predicted"/>
<evidence type="ECO:0000256" key="4">
    <source>
        <dbReference type="ARBA" id="ARBA00022989"/>
    </source>
</evidence>
<dbReference type="InterPro" id="IPR011701">
    <property type="entry name" value="MFS"/>
</dbReference>
<dbReference type="Proteomes" id="UP000291949">
    <property type="component" value="Unassembled WGS sequence"/>
</dbReference>
<name>A0A7Z8E1V6_STACP</name>
<reference evidence="8 9" key="1">
    <citation type="journal article" date="2019" name="Sci. Transl. Med.">
        <title>Quorum sensing between bacterial species on the skin protects against epidermal injury in atopic dermatitis.</title>
        <authorList>
            <person name="Williams M.R."/>
        </authorList>
    </citation>
    <scope>NUCLEOTIDE SEQUENCE [LARGE SCALE GENOMIC DNA]</scope>
    <source>
        <strain evidence="8 9">H8</strain>
    </source>
</reference>
<keyword evidence="2" id="KW-0813">Transport</keyword>
<comment type="caution">
    <text evidence="8">The sequence shown here is derived from an EMBL/GenBank/DDBJ whole genome shotgun (WGS) entry which is preliminary data.</text>
</comment>
<evidence type="ECO:0000256" key="5">
    <source>
        <dbReference type="ARBA" id="ARBA00023136"/>
    </source>
</evidence>
<feature type="transmembrane region" description="Helical" evidence="6">
    <location>
        <begin position="72"/>
        <end position="92"/>
    </location>
</feature>
<dbReference type="PANTHER" id="PTHR23531">
    <property type="entry name" value="QUINOLENE RESISTANCE PROTEIN NORA"/>
    <property type="match status" value="1"/>
</dbReference>
<evidence type="ECO:0000256" key="6">
    <source>
        <dbReference type="SAM" id="Phobius"/>
    </source>
</evidence>
<dbReference type="RefSeq" id="WP_154812288.1">
    <property type="nucleotide sequence ID" value="NZ_SCHC01000256.1"/>
</dbReference>
<accession>A0A7Z8E1V6</accession>
<gene>
    <name evidence="8" type="ORF">EQ811_13830</name>
</gene>
<evidence type="ECO:0000256" key="1">
    <source>
        <dbReference type="ARBA" id="ARBA00004651"/>
    </source>
</evidence>
<dbReference type="PROSITE" id="PS50850">
    <property type="entry name" value="MFS"/>
    <property type="match status" value="1"/>
</dbReference>
<evidence type="ECO:0000256" key="3">
    <source>
        <dbReference type="ARBA" id="ARBA00022692"/>
    </source>
</evidence>
<feature type="domain" description="Major facilitator superfamily (MFS) profile" evidence="7">
    <location>
        <begin position="1"/>
        <end position="132"/>
    </location>
</feature>
<sequence length="132" mass="14159">PIAGRMIDAKNENVVVYPAFLALIITFVLLVFSYNGWVLLLAGVFLGIGYGNLSSSMQAIAIKVSPSSKYGIATSTYFIGLDIGIGFGPSLLGLFTDSITYTQVYLIMAIVAALCTVLYLIVHGRKVHGNTY</sequence>
<evidence type="ECO:0000313" key="9">
    <source>
        <dbReference type="Proteomes" id="UP000291949"/>
    </source>
</evidence>
<protein>
    <submittedName>
        <fullName evidence="8">MFS transporter</fullName>
    </submittedName>
</protein>
<keyword evidence="3 6" id="KW-0812">Transmembrane</keyword>
<dbReference type="SUPFAM" id="SSF103473">
    <property type="entry name" value="MFS general substrate transporter"/>
    <property type="match status" value="1"/>
</dbReference>
<dbReference type="PANTHER" id="PTHR23531:SF1">
    <property type="entry name" value="QUINOLENE RESISTANCE PROTEIN NORA"/>
    <property type="match status" value="1"/>
</dbReference>
<evidence type="ECO:0000259" key="7">
    <source>
        <dbReference type="PROSITE" id="PS50850"/>
    </source>
</evidence>
<dbReference type="Pfam" id="PF07690">
    <property type="entry name" value="MFS_1"/>
    <property type="match status" value="1"/>
</dbReference>
<dbReference type="InterPro" id="IPR052714">
    <property type="entry name" value="MFS_Exporter"/>
</dbReference>
<evidence type="ECO:0000313" key="8">
    <source>
        <dbReference type="EMBL" id="TBW73830.1"/>
    </source>
</evidence>
<feature type="transmembrane region" description="Helical" evidence="6">
    <location>
        <begin position="38"/>
        <end position="60"/>
    </location>
</feature>
<keyword evidence="4 6" id="KW-1133">Transmembrane helix</keyword>
<dbReference type="EMBL" id="SCHC01000256">
    <property type="protein sequence ID" value="TBW73830.1"/>
    <property type="molecule type" value="Genomic_DNA"/>
</dbReference>
<feature type="transmembrane region" description="Helical" evidence="6">
    <location>
        <begin position="14"/>
        <end position="32"/>
    </location>
</feature>
<feature type="transmembrane region" description="Helical" evidence="6">
    <location>
        <begin position="104"/>
        <end position="122"/>
    </location>
</feature>
<keyword evidence="5 6" id="KW-0472">Membrane</keyword>
<dbReference type="Gene3D" id="1.20.1250.20">
    <property type="entry name" value="MFS general substrate transporter like domains"/>
    <property type="match status" value="1"/>
</dbReference>
<dbReference type="InterPro" id="IPR036259">
    <property type="entry name" value="MFS_trans_sf"/>
</dbReference>
<organism evidence="8 9">
    <name type="scientific">Staphylococcus capitis</name>
    <dbReference type="NCBI Taxonomy" id="29388"/>
    <lineage>
        <taxon>Bacteria</taxon>
        <taxon>Bacillati</taxon>
        <taxon>Bacillota</taxon>
        <taxon>Bacilli</taxon>
        <taxon>Bacillales</taxon>
        <taxon>Staphylococcaceae</taxon>
        <taxon>Staphylococcus</taxon>
    </lineage>
</organism>
<evidence type="ECO:0000256" key="2">
    <source>
        <dbReference type="ARBA" id="ARBA00022448"/>
    </source>
</evidence>